<dbReference type="EMBL" id="CP042476">
    <property type="protein sequence ID" value="QED38160.1"/>
    <property type="molecule type" value="Genomic_DNA"/>
</dbReference>
<evidence type="ECO:0000256" key="4">
    <source>
        <dbReference type="ARBA" id="ARBA00023315"/>
    </source>
</evidence>
<dbReference type="GO" id="GO:0009249">
    <property type="term" value="P:protein lipoylation"/>
    <property type="evidence" value="ECO:0007669"/>
    <property type="project" value="InterPro"/>
</dbReference>
<dbReference type="Pfam" id="PF21948">
    <property type="entry name" value="LplA-B_cat"/>
    <property type="match status" value="1"/>
</dbReference>
<gene>
    <name evidence="6 12" type="primary">lipB</name>
    <name evidence="12" type="ORF">FK178_10720</name>
</gene>
<evidence type="ECO:0000256" key="2">
    <source>
        <dbReference type="ARBA" id="ARBA00022490"/>
    </source>
</evidence>
<dbReference type="GO" id="GO:0005737">
    <property type="term" value="C:cytoplasm"/>
    <property type="evidence" value="ECO:0007669"/>
    <property type="project" value="UniProtKB-SubCell"/>
</dbReference>
<dbReference type="NCBIfam" id="NF010925">
    <property type="entry name" value="PRK14345.1"/>
    <property type="match status" value="1"/>
</dbReference>
<dbReference type="InterPro" id="IPR045864">
    <property type="entry name" value="aa-tRNA-synth_II/BPL/LPL"/>
</dbReference>
<dbReference type="NCBIfam" id="TIGR00214">
    <property type="entry name" value="lipB"/>
    <property type="match status" value="1"/>
</dbReference>
<dbReference type="SUPFAM" id="SSF55681">
    <property type="entry name" value="Class II aaRS and biotin synthetases"/>
    <property type="match status" value="1"/>
</dbReference>
<dbReference type="Gene3D" id="3.30.930.10">
    <property type="entry name" value="Bira Bifunctional Protein, Domain 2"/>
    <property type="match status" value="1"/>
</dbReference>
<dbReference type="CDD" id="cd16444">
    <property type="entry name" value="LipB"/>
    <property type="match status" value="1"/>
</dbReference>
<dbReference type="InterPro" id="IPR020605">
    <property type="entry name" value="Octanoyltransferase_CS"/>
</dbReference>
<protein>
    <recommendedName>
        <fullName evidence="6 7">Octanoyltransferase</fullName>
        <ecNumber evidence="6 7">2.3.1.181</ecNumber>
    </recommendedName>
    <alternativeName>
        <fullName evidence="6">Lipoate-protein ligase B</fullName>
    </alternativeName>
    <alternativeName>
        <fullName evidence="6">Lipoyl/octanoyl transferase</fullName>
    </alternativeName>
    <alternativeName>
        <fullName evidence="6">Octanoyl-[acyl-carrier-protein]-protein N-octanoyltransferase</fullName>
    </alternativeName>
</protein>
<dbReference type="KEGG" id="anp:FK178_10720"/>
<evidence type="ECO:0000256" key="1">
    <source>
        <dbReference type="ARBA" id="ARBA00004821"/>
    </source>
</evidence>
<dbReference type="PANTHER" id="PTHR10993">
    <property type="entry name" value="OCTANOYLTRANSFERASE"/>
    <property type="match status" value="1"/>
</dbReference>
<name>A0A5B8YJM2_9FLAO</name>
<dbReference type="GO" id="GO:0033819">
    <property type="term" value="F:lipoyl(octanoyl) transferase activity"/>
    <property type="evidence" value="ECO:0007669"/>
    <property type="project" value="UniProtKB-EC"/>
</dbReference>
<dbReference type="Proteomes" id="UP000321954">
    <property type="component" value="Chromosome"/>
</dbReference>
<dbReference type="EC" id="2.3.1.181" evidence="6 7"/>
<dbReference type="PIRSF" id="PIRSF016262">
    <property type="entry name" value="LPLase"/>
    <property type="match status" value="1"/>
</dbReference>
<comment type="miscellaneous">
    <text evidence="6">In the reaction, the free carboxyl group of octanoic acid is attached via an amide linkage to the epsilon-amino group of a specific lysine residue of lipoyl domains of lipoate-dependent enzymes.</text>
</comment>
<comment type="function">
    <text evidence="5 6 7">Catalyzes the transfer of endogenously produced octanoic acid from octanoyl-acyl-carrier-protein onto the lipoyl domains of lipoate-dependent enzymes. Lipoyl-ACP can also act as a substrate although octanoyl-ACP is likely to be the physiological substrate.</text>
</comment>
<accession>A0A5B8YJM2</accession>
<proteinExistence type="inferred from homology"/>
<evidence type="ECO:0000259" key="11">
    <source>
        <dbReference type="PROSITE" id="PS51733"/>
    </source>
</evidence>
<comment type="similarity">
    <text evidence="6 7">Belongs to the LipB family.</text>
</comment>
<dbReference type="RefSeq" id="WP_146834727.1">
    <property type="nucleotide sequence ID" value="NZ_CP042476.1"/>
</dbReference>
<dbReference type="OrthoDB" id="9787061at2"/>
<comment type="catalytic activity">
    <reaction evidence="6 7">
        <text>octanoyl-[ACP] + L-lysyl-[protein] = N(6)-octanoyl-L-lysyl-[protein] + holo-[ACP] + H(+)</text>
        <dbReference type="Rhea" id="RHEA:17665"/>
        <dbReference type="Rhea" id="RHEA-COMP:9636"/>
        <dbReference type="Rhea" id="RHEA-COMP:9685"/>
        <dbReference type="Rhea" id="RHEA-COMP:9752"/>
        <dbReference type="Rhea" id="RHEA-COMP:9928"/>
        <dbReference type="ChEBI" id="CHEBI:15378"/>
        <dbReference type="ChEBI" id="CHEBI:29969"/>
        <dbReference type="ChEBI" id="CHEBI:64479"/>
        <dbReference type="ChEBI" id="CHEBI:78463"/>
        <dbReference type="ChEBI" id="CHEBI:78809"/>
        <dbReference type="EC" id="2.3.1.181"/>
    </reaction>
</comment>
<comment type="subcellular location">
    <subcellularLocation>
        <location evidence="6">Cytoplasm</location>
    </subcellularLocation>
</comment>
<feature type="active site" description="Acyl-thioester intermediate" evidence="6 8">
    <location>
        <position position="191"/>
    </location>
</feature>
<dbReference type="AlphaFoldDB" id="A0A5B8YJM2"/>
<dbReference type="HAMAP" id="MF_00013">
    <property type="entry name" value="LipB"/>
    <property type="match status" value="1"/>
</dbReference>
<evidence type="ECO:0000256" key="5">
    <source>
        <dbReference type="ARBA" id="ARBA00024732"/>
    </source>
</evidence>
<feature type="binding site" evidence="6 9">
    <location>
        <begin position="160"/>
        <end position="162"/>
    </location>
    <ligand>
        <name>substrate</name>
    </ligand>
</feature>
<comment type="pathway">
    <text evidence="1 6 7">Protein modification; protein lipoylation via endogenous pathway; protein N(6)-(lipoyl)lysine from octanoyl-[acyl-carrier-protein]: step 1/2.</text>
</comment>
<dbReference type="PANTHER" id="PTHR10993:SF12">
    <property type="entry name" value="OCTANOYLTRANSFERASE"/>
    <property type="match status" value="1"/>
</dbReference>
<evidence type="ECO:0000313" key="12">
    <source>
        <dbReference type="EMBL" id="QED38160.1"/>
    </source>
</evidence>
<evidence type="ECO:0000256" key="9">
    <source>
        <dbReference type="PIRSR" id="PIRSR016262-2"/>
    </source>
</evidence>
<evidence type="ECO:0000256" key="3">
    <source>
        <dbReference type="ARBA" id="ARBA00022679"/>
    </source>
</evidence>
<evidence type="ECO:0000256" key="6">
    <source>
        <dbReference type="HAMAP-Rule" id="MF_00013"/>
    </source>
</evidence>
<sequence length="235" mass="27185">MNKEIQLQELGLREYREAWDYQEQLFREIMELKIRNRREDLQAPTPNYLLLVEHPHVYTLGKSGDQSHLLLDENQLKARNAQFYKSNRGGDITYHGPGQVVGYPVLDLENFFTDIHKYLRFLEEVIILTLQEYGLDAQRSKGETGVWLDVGTPYARKICAMGVKASRWVTMHGFALNVNTDLGYFDHIIPCGIKGKAVTSLNIELGQREVPMNEVQEKILKYFAAIFEANYTKEI</sequence>
<feature type="domain" description="BPL/LPL catalytic" evidence="11">
    <location>
        <begin position="43"/>
        <end position="231"/>
    </location>
</feature>
<organism evidence="12 13">
    <name type="scientific">Antarcticibacterium arcticum</name>
    <dbReference type="NCBI Taxonomy" id="2585771"/>
    <lineage>
        <taxon>Bacteria</taxon>
        <taxon>Pseudomonadati</taxon>
        <taxon>Bacteroidota</taxon>
        <taxon>Flavobacteriia</taxon>
        <taxon>Flavobacteriales</taxon>
        <taxon>Flavobacteriaceae</taxon>
        <taxon>Antarcticibacterium</taxon>
    </lineage>
</organism>
<keyword evidence="13" id="KW-1185">Reference proteome</keyword>
<evidence type="ECO:0000256" key="8">
    <source>
        <dbReference type="PIRSR" id="PIRSR016262-1"/>
    </source>
</evidence>
<dbReference type="InterPro" id="IPR004143">
    <property type="entry name" value="BPL_LPL_catalytic"/>
</dbReference>
<dbReference type="PROSITE" id="PS51733">
    <property type="entry name" value="BPL_LPL_CATALYTIC"/>
    <property type="match status" value="1"/>
</dbReference>
<feature type="binding site" evidence="6 9">
    <location>
        <begin position="173"/>
        <end position="175"/>
    </location>
    <ligand>
        <name>substrate</name>
    </ligand>
</feature>
<reference evidence="12 13" key="1">
    <citation type="submission" date="2019-08" db="EMBL/GenBank/DDBJ databases">
        <title>Antarcticibacterium arcticum sp. nov., a bacterium isolated from marine sediment of the Canadian Beaufort Sea.</title>
        <authorList>
            <person name="Lee Y.M."/>
            <person name="Baek K."/>
            <person name="Lee D.-H."/>
            <person name="Shin S.C."/>
            <person name="Jin Y.K."/>
            <person name="Park Y."/>
        </authorList>
    </citation>
    <scope>NUCLEOTIDE SEQUENCE [LARGE SCALE GENOMIC DNA]</scope>
    <source>
        <strain evidence="12 13">PAMC 28998</strain>
    </source>
</reference>
<feature type="binding site" evidence="6 9">
    <location>
        <begin position="88"/>
        <end position="95"/>
    </location>
    <ligand>
        <name>substrate</name>
    </ligand>
</feature>
<evidence type="ECO:0000256" key="7">
    <source>
        <dbReference type="PIRNR" id="PIRNR016262"/>
    </source>
</evidence>
<dbReference type="PROSITE" id="PS01313">
    <property type="entry name" value="LIPB"/>
    <property type="match status" value="1"/>
</dbReference>
<keyword evidence="2 6" id="KW-0963">Cytoplasm</keyword>
<dbReference type="FunFam" id="3.30.930.10:FF:000035">
    <property type="entry name" value="Putative lipoyltransferase 2, mitochondrial"/>
    <property type="match status" value="1"/>
</dbReference>
<evidence type="ECO:0000313" key="13">
    <source>
        <dbReference type="Proteomes" id="UP000321954"/>
    </source>
</evidence>
<keyword evidence="4 6" id="KW-0012">Acyltransferase</keyword>
<dbReference type="InterPro" id="IPR000544">
    <property type="entry name" value="Octanoyltransferase"/>
</dbReference>
<keyword evidence="3 6" id="KW-0808">Transferase</keyword>
<dbReference type="UniPathway" id="UPA00538">
    <property type="reaction ID" value="UER00592"/>
</dbReference>
<evidence type="ECO:0000256" key="10">
    <source>
        <dbReference type="PIRSR" id="PIRSR016262-3"/>
    </source>
</evidence>
<feature type="site" description="Lowers pKa of active site Cys" evidence="6 10">
    <location>
        <position position="157"/>
    </location>
</feature>